<dbReference type="Pfam" id="PF04909">
    <property type="entry name" value="Amidohydro_2"/>
    <property type="match status" value="1"/>
</dbReference>
<dbReference type="InterPro" id="IPR032466">
    <property type="entry name" value="Metal_Hydrolase"/>
</dbReference>
<dbReference type="PANTHER" id="PTHR21240">
    <property type="entry name" value="2-AMINO-3-CARBOXYLMUCONATE-6-SEMIALDEHYDE DECARBOXYLASE"/>
    <property type="match status" value="1"/>
</dbReference>
<sequence>MPLQPHMKMLSTDDHLIEHPRVWQDRLPEKYKEMGPRIVEEPGISGKPKQVWHYANQRYPSLGLNAVAGKAPEDWGVDPVRFDEMIPGCYDPKARLVDMDLDGVWAQLCFPSLPGFSGTMFLRRGDDGLREACIQAYNDFVLDEWCATDPRRFIPAVILPLWDIEKSVAELQRTVAKGAKAICFTENPVPRGLPSFHTNHWDRLFAAAQEADTPLVIHFGSSGSAPNTAPEMPMATMITLFGTNSMSATADLLFSPTLHKFPKLKFGLSEGGIGWIPYILERADATWKKHRFYQNINQDVLPSDLFRRHFHGCFIEDDFGLENRDSIGVDLITWESDYPHSDSNWPNSRKLAEEQFKDIPDEDTHKIVELNVRRLYNFH</sequence>
<protein>
    <submittedName>
        <fullName evidence="3">TIM-barrel fold metal-dependent hydrolase</fullName>
    </submittedName>
</protein>
<organism evidence="3 4">
    <name type="scientific">Amycolatopsis thermophila</name>
    <dbReference type="NCBI Taxonomy" id="206084"/>
    <lineage>
        <taxon>Bacteria</taxon>
        <taxon>Bacillati</taxon>
        <taxon>Actinomycetota</taxon>
        <taxon>Actinomycetes</taxon>
        <taxon>Pseudonocardiales</taxon>
        <taxon>Pseudonocardiaceae</taxon>
        <taxon>Amycolatopsis</taxon>
    </lineage>
</organism>
<reference evidence="3 4" key="1">
    <citation type="submission" date="2023-07" db="EMBL/GenBank/DDBJ databases">
        <title>Sequencing the genomes of 1000 actinobacteria strains.</title>
        <authorList>
            <person name="Klenk H.-P."/>
        </authorList>
    </citation>
    <scope>NUCLEOTIDE SEQUENCE [LARGE SCALE GENOMIC DNA]</scope>
    <source>
        <strain evidence="3 4">DSM 45805</strain>
    </source>
</reference>
<keyword evidence="4" id="KW-1185">Reference proteome</keyword>
<keyword evidence="1" id="KW-0456">Lyase</keyword>
<dbReference type="SUPFAM" id="SSF51556">
    <property type="entry name" value="Metallo-dependent hydrolases"/>
    <property type="match status" value="1"/>
</dbReference>
<evidence type="ECO:0000259" key="2">
    <source>
        <dbReference type="Pfam" id="PF04909"/>
    </source>
</evidence>
<dbReference type="InterPro" id="IPR006680">
    <property type="entry name" value="Amidohydro-rel"/>
</dbReference>
<proteinExistence type="predicted"/>
<name>A0ABU0F5R0_9PSEU</name>
<evidence type="ECO:0000313" key="4">
    <source>
        <dbReference type="Proteomes" id="UP001229651"/>
    </source>
</evidence>
<dbReference type="PANTHER" id="PTHR21240:SF28">
    <property type="entry name" value="ISO-OROTATE DECARBOXYLASE (EUROFUNG)"/>
    <property type="match status" value="1"/>
</dbReference>
<evidence type="ECO:0000256" key="1">
    <source>
        <dbReference type="ARBA" id="ARBA00023239"/>
    </source>
</evidence>
<dbReference type="RefSeq" id="WP_306998137.1">
    <property type="nucleotide sequence ID" value="NZ_JAUSUT010000001.1"/>
</dbReference>
<keyword evidence="3" id="KW-0378">Hydrolase</keyword>
<gene>
    <name evidence="3" type="ORF">FB470_006712</name>
</gene>
<dbReference type="EMBL" id="JAUSUT010000001">
    <property type="protein sequence ID" value="MDQ0382718.1"/>
    <property type="molecule type" value="Genomic_DNA"/>
</dbReference>
<accession>A0ABU0F5R0</accession>
<feature type="domain" description="Amidohydrolase-related" evidence="2">
    <location>
        <begin position="129"/>
        <end position="378"/>
    </location>
</feature>
<dbReference type="GO" id="GO:0016787">
    <property type="term" value="F:hydrolase activity"/>
    <property type="evidence" value="ECO:0007669"/>
    <property type="project" value="UniProtKB-KW"/>
</dbReference>
<comment type="caution">
    <text evidence="3">The sequence shown here is derived from an EMBL/GenBank/DDBJ whole genome shotgun (WGS) entry which is preliminary data.</text>
</comment>
<dbReference type="InterPro" id="IPR032465">
    <property type="entry name" value="ACMSD"/>
</dbReference>
<evidence type="ECO:0000313" key="3">
    <source>
        <dbReference type="EMBL" id="MDQ0382718.1"/>
    </source>
</evidence>
<dbReference type="Proteomes" id="UP001229651">
    <property type="component" value="Unassembled WGS sequence"/>
</dbReference>
<dbReference type="Gene3D" id="3.20.20.140">
    <property type="entry name" value="Metal-dependent hydrolases"/>
    <property type="match status" value="1"/>
</dbReference>